<protein>
    <submittedName>
        <fullName evidence="1">Uncharacterized protein</fullName>
    </submittedName>
</protein>
<keyword evidence="2" id="KW-1185">Reference proteome</keyword>
<evidence type="ECO:0000313" key="1">
    <source>
        <dbReference type="EMBL" id="MEV0973629.1"/>
    </source>
</evidence>
<accession>A0ABV3GPS1</accession>
<organism evidence="1 2">
    <name type="scientific">Microtetraspora glauca</name>
    <dbReference type="NCBI Taxonomy" id="1996"/>
    <lineage>
        <taxon>Bacteria</taxon>
        <taxon>Bacillati</taxon>
        <taxon>Actinomycetota</taxon>
        <taxon>Actinomycetes</taxon>
        <taxon>Streptosporangiales</taxon>
        <taxon>Streptosporangiaceae</taxon>
        <taxon>Microtetraspora</taxon>
    </lineage>
</organism>
<dbReference type="EMBL" id="JBFALK010000023">
    <property type="protein sequence ID" value="MEV0973629.1"/>
    <property type="molecule type" value="Genomic_DNA"/>
</dbReference>
<reference evidence="1 2" key="1">
    <citation type="submission" date="2024-06" db="EMBL/GenBank/DDBJ databases">
        <title>The Natural Products Discovery Center: Release of the First 8490 Sequenced Strains for Exploring Actinobacteria Biosynthetic Diversity.</title>
        <authorList>
            <person name="Kalkreuter E."/>
            <person name="Kautsar S.A."/>
            <person name="Yang D."/>
            <person name="Bader C.D."/>
            <person name="Teijaro C.N."/>
            <person name="Fluegel L."/>
            <person name="Davis C.M."/>
            <person name="Simpson J.R."/>
            <person name="Lauterbach L."/>
            <person name="Steele A.D."/>
            <person name="Gui C."/>
            <person name="Meng S."/>
            <person name="Li G."/>
            <person name="Viehrig K."/>
            <person name="Ye F."/>
            <person name="Su P."/>
            <person name="Kiefer A.F."/>
            <person name="Nichols A."/>
            <person name="Cepeda A.J."/>
            <person name="Yan W."/>
            <person name="Fan B."/>
            <person name="Jiang Y."/>
            <person name="Adhikari A."/>
            <person name="Zheng C.-J."/>
            <person name="Schuster L."/>
            <person name="Cowan T.M."/>
            <person name="Smanski M.J."/>
            <person name="Chevrette M.G."/>
            <person name="De Carvalho L.P.S."/>
            <person name="Shen B."/>
        </authorList>
    </citation>
    <scope>NUCLEOTIDE SEQUENCE [LARGE SCALE GENOMIC DNA]</scope>
    <source>
        <strain evidence="1 2">NPDC050100</strain>
    </source>
</reference>
<name>A0ABV3GPS1_MICGL</name>
<sequence length="144" mass="16307">MTPHAEVEQVWPRDGRVRIVGRVHGIDPEPGACRLILVLREHKEQEVHAEAELDGHGFDVSVPIGDLVPAYGPLTGVWDAYLAVWRAGGERRLRVGRRLDDIPDKNKVMVFPAQAVPVDDRRVLVRPRYTVRNNLSVDYEWSEG</sequence>
<comment type="caution">
    <text evidence="1">The sequence shown here is derived from an EMBL/GenBank/DDBJ whole genome shotgun (WGS) entry which is preliminary data.</text>
</comment>
<proteinExistence type="predicted"/>
<evidence type="ECO:0000313" key="2">
    <source>
        <dbReference type="Proteomes" id="UP001551675"/>
    </source>
</evidence>
<gene>
    <name evidence="1" type="ORF">AB0I59_33930</name>
</gene>
<dbReference type="Proteomes" id="UP001551675">
    <property type="component" value="Unassembled WGS sequence"/>
</dbReference>
<dbReference type="RefSeq" id="WP_061257201.1">
    <property type="nucleotide sequence ID" value="NZ_JBFALK010000023.1"/>
</dbReference>